<feature type="transmembrane region" description="Helical" evidence="1">
    <location>
        <begin position="12"/>
        <end position="34"/>
    </location>
</feature>
<dbReference type="AlphaFoldDB" id="A0A8T0I658"/>
<evidence type="ECO:0000313" key="2">
    <source>
        <dbReference type="EMBL" id="KAG0578932.1"/>
    </source>
</evidence>
<reference evidence="2" key="1">
    <citation type="submission" date="2020-06" db="EMBL/GenBank/DDBJ databases">
        <title>WGS assembly of Ceratodon purpureus strain R40.</title>
        <authorList>
            <person name="Carey S.B."/>
            <person name="Jenkins J."/>
            <person name="Shu S."/>
            <person name="Lovell J.T."/>
            <person name="Sreedasyam A."/>
            <person name="Maumus F."/>
            <person name="Tiley G.P."/>
            <person name="Fernandez-Pozo N."/>
            <person name="Barry K."/>
            <person name="Chen C."/>
            <person name="Wang M."/>
            <person name="Lipzen A."/>
            <person name="Daum C."/>
            <person name="Saski C.A."/>
            <person name="Payton A.C."/>
            <person name="Mcbreen J.C."/>
            <person name="Conrad R.E."/>
            <person name="Kollar L.M."/>
            <person name="Olsson S."/>
            <person name="Huttunen S."/>
            <person name="Landis J.B."/>
            <person name="Wickett N.J."/>
            <person name="Johnson M.G."/>
            <person name="Rensing S.A."/>
            <person name="Grimwood J."/>
            <person name="Schmutz J."/>
            <person name="Mcdaniel S.F."/>
        </authorList>
    </citation>
    <scope>NUCLEOTIDE SEQUENCE</scope>
    <source>
        <strain evidence="2">R40</strain>
    </source>
</reference>
<proteinExistence type="predicted"/>
<keyword evidence="1" id="KW-0472">Membrane</keyword>
<evidence type="ECO:0000313" key="3">
    <source>
        <dbReference type="Proteomes" id="UP000822688"/>
    </source>
</evidence>
<name>A0A8T0I658_CERPU</name>
<keyword evidence="1" id="KW-1133">Transmembrane helix</keyword>
<keyword evidence="3" id="KW-1185">Reference proteome</keyword>
<accession>A0A8T0I658</accession>
<dbReference type="EMBL" id="CM026424">
    <property type="protein sequence ID" value="KAG0578932.1"/>
    <property type="molecule type" value="Genomic_DNA"/>
</dbReference>
<evidence type="ECO:0000256" key="1">
    <source>
        <dbReference type="SAM" id="Phobius"/>
    </source>
</evidence>
<dbReference type="Proteomes" id="UP000822688">
    <property type="component" value="Chromosome 4"/>
</dbReference>
<organism evidence="2 3">
    <name type="scientific">Ceratodon purpureus</name>
    <name type="common">Fire moss</name>
    <name type="synonym">Dicranum purpureum</name>
    <dbReference type="NCBI Taxonomy" id="3225"/>
    <lineage>
        <taxon>Eukaryota</taxon>
        <taxon>Viridiplantae</taxon>
        <taxon>Streptophyta</taxon>
        <taxon>Embryophyta</taxon>
        <taxon>Bryophyta</taxon>
        <taxon>Bryophytina</taxon>
        <taxon>Bryopsida</taxon>
        <taxon>Dicranidae</taxon>
        <taxon>Pseudoditrichales</taxon>
        <taxon>Ditrichaceae</taxon>
        <taxon>Ceratodon</taxon>
    </lineage>
</organism>
<gene>
    <name evidence="2" type="ORF">KC19_4G061100</name>
</gene>
<sequence>MQPGLGWADDLLLRLLLLPCTCLGFGVQIFRLMAAAAPLRGLSRKAVALLQAFNAATPAWSVHLSQGFIFLRVELSWRGIEIRVPGYRSYGSGASEVLSNVLATSLGLQHHTALK</sequence>
<comment type="caution">
    <text evidence="2">The sequence shown here is derived from an EMBL/GenBank/DDBJ whole genome shotgun (WGS) entry which is preliminary data.</text>
</comment>
<keyword evidence="1" id="KW-0812">Transmembrane</keyword>
<protein>
    <submittedName>
        <fullName evidence="2">Uncharacterized protein</fullName>
    </submittedName>
</protein>